<feature type="domain" description="DUF641" evidence="1">
    <location>
        <begin position="1"/>
        <end position="117"/>
    </location>
</feature>
<dbReference type="Proteomes" id="UP000436088">
    <property type="component" value="Unassembled WGS sequence"/>
</dbReference>
<sequence>MAMVFDSVTSIKAAYTELQIAQNSYNNNAIQAADQAVVEQLKVLSELKRKLLKHELDVSPQVSLMLAEIQEQQSLIRIDEINIKKLESNIKRKVADIVLHHKQLKDCTILNRSMEKKLNESGLLSMFDNIKFTTLNPSDFVQVLHFTMKYVRSFVRLMMKEMEIAKWDVDVTAKNIEPGFVSHDFGLTKEEYFNEFKSLKTAKPKSFLVQNPYSFFAKFAIVKYIKLVHPRMECSFFGNLNQKKLVINGGFPDTTFFIAYEEMGMRFWLLRCLGFSMSEQVSLF</sequence>
<evidence type="ECO:0000259" key="1">
    <source>
        <dbReference type="Pfam" id="PF04859"/>
    </source>
</evidence>
<protein>
    <submittedName>
        <fullName evidence="2">Detected protein of confused Function</fullName>
    </submittedName>
</protein>
<dbReference type="Pfam" id="PF04859">
    <property type="entry name" value="DUF641"/>
    <property type="match status" value="1"/>
</dbReference>
<comment type="caution">
    <text evidence="2">The sequence shown here is derived from an EMBL/GenBank/DDBJ whole genome shotgun (WGS) entry which is preliminary data.</text>
</comment>
<dbReference type="InterPro" id="IPR040225">
    <property type="entry name" value="GIL1-like"/>
</dbReference>
<dbReference type="PANTHER" id="PTHR31161">
    <property type="entry name" value="PROTEIN GRAVITROPIC IN THE LIGHT 1"/>
    <property type="match status" value="1"/>
</dbReference>
<gene>
    <name evidence="2" type="ORF">F3Y22_tig00000132pilonHSYRG00176</name>
</gene>
<evidence type="ECO:0000313" key="3">
    <source>
        <dbReference type="Proteomes" id="UP000436088"/>
    </source>
</evidence>
<reference evidence="2" key="1">
    <citation type="submission" date="2019-09" db="EMBL/GenBank/DDBJ databases">
        <title>Draft genome information of white flower Hibiscus syriacus.</title>
        <authorList>
            <person name="Kim Y.-M."/>
        </authorList>
    </citation>
    <scope>NUCLEOTIDE SEQUENCE [LARGE SCALE GENOMIC DNA]</scope>
    <source>
        <strain evidence="2">YM2019G1</strain>
    </source>
</reference>
<proteinExistence type="predicted"/>
<dbReference type="GO" id="GO:0009959">
    <property type="term" value="P:negative gravitropism"/>
    <property type="evidence" value="ECO:0007669"/>
    <property type="project" value="InterPro"/>
</dbReference>
<keyword evidence="3" id="KW-1185">Reference proteome</keyword>
<dbReference type="AlphaFoldDB" id="A0A6A3DAD4"/>
<dbReference type="GO" id="GO:0009639">
    <property type="term" value="P:response to red or far red light"/>
    <property type="evidence" value="ECO:0007669"/>
    <property type="project" value="InterPro"/>
</dbReference>
<name>A0A6A3DAD4_HIBSY</name>
<accession>A0A6A3DAD4</accession>
<dbReference type="EMBL" id="VEPZ02000013">
    <property type="protein sequence ID" value="KAE8736212.1"/>
    <property type="molecule type" value="Genomic_DNA"/>
</dbReference>
<organism evidence="2 3">
    <name type="scientific">Hibiscus syriacus</name>
    <name type="common">Rose of Sharon</name>
    <dbReference type="NCBI Taxonomy" id="106335"/>
    <lineage>
        <taxon>Eukaryota</taxon>
        <taxon>Viridiplantae</taxon>
        <taxon>Streptophyta</taxon>
        <taxon>Embryophyta</taxon>
        <taxon>Tracheophyta</taxon>
        <taxon>Spermatophyta</taxon>
        <taxon>Magnoliopsida</taxon>
        <taxon>eudicotyledons</taxon>
        <taxon>Gunneridae</taxon>
        <taxon>Pentapetalae</taxon>
        <taxon>rosids</taxon>
        <taxon>malvids</taxon>
        <taxon>Malvales</taxon>
        <taxon>Malvaceae</taxon>
        <taxon>Malvoideae</taxon>
        <taxon>Hibiscus</taxon>
    </lineage>
</organism>
<evidence type="ECO:0000313" key="2">
    <source>
        <dbReference type="EMBL" id="KAE8736212.1"/>
    </source>
</evidence>
<dbReference type="InterPro" id="IPR006943">
    <property type="entry name" value="DUF641_pln"/>
</dbReference>